<dbReference type="Pfam" id="PF00441">
    <property type="entry name" value="Acyl-CoA_dh_1"/>
    <property type="match status" value="1"/>
</dbReference>
<evidence type="ECO:0000256" key="4">
    <source>
        <dbReference type="ARBA" id="ARBA00022723"/>
    </source>
</evidence>
<keyword evidence="5" id="KW-0378">Hydrolase</keyword>
<dbReference type="InterPro" id="IPR036866">
    <property type="entry name" value="RibonucZ/Hydroxyglut_hydro"/>
</dbReference>
<proteinExistence type="inferred from homology"/>
<comment type="similarity">
    <text evidence="2">Belongs to the metallo-beta-lactamase superfamily.</text>
</comment>
<reference evidence="9" key="1">
    <citation type="submission" date="2019-04" db="EMBL/GenBank/DDBJ databases">
        <title>Friends and foes A comparative genomics studyof 23 Aspergillus species from section Flavi.</title>
        <authorList>
            <consortium name="DOE Joint Genome Institute"/>
            <person name="Kjaerbolling I."/>
            <person name="Vesth T."/>
            <person name="Frisvad J.C."/>
            <person name="Nybo J.L."/>
            <person name="Theobald S."/>
            <person name="Kildgaard S."/>
            <person name="Isbrandt T."/>
            <person name="Kuo A."/>
            <person name="Sato A."/>
            <person name="Lyhne E.K."/>
            <person name="Kogle M.E."/>
            <person name="Wiebenga A."/>
            <person name="Kun R.S."/>
            <person name="Lubbers R.J."/>
            <person name="Makela M.R."/>
            <person name="Barry K."/>
            <person name="Chovatia M."/>
            <person name="Clum A."/>
            <person name="Daum C."/>
            <person name="Haridas S."/>
            <person name="He G."/>
            <person name="LaButti K."/>
            <person name="Lipzen A."/>
            <person name="Mondo S."/>
            <person name="Riley R."/>
            <person name="Salamov A."/>
            <person name="Simmons B.A."/>
            <person name="Magnuson J.K."/>
            <person name="Henrissat B."/>
            <person name="Mortensen U.H."/>
            <person name="Larsen T.O."/>
            <person name="Devries R.P."/>
            <person name="Grigoriev I.V."/>
            <person name="Machida M."/>
            <person name="Baker S.E."/>
            <person name="Andersen M.R."/>
        </authorList>
    </citation>
    <scope>NUCLEOTIDE SEQUENCE [LARGE SCALE GENOMIC DNA]</scope>
    <source>
        <strain evidence="9">CBS 130015</strain>
    </source>
</reference>
<sequence>MRIPFCLNPETIGHRAVSGPHIRFRKFVAKEVIAMPGAGAEVIEAAFTASAGLVGAMAVALMRRCFEMTLRFAKSDTRNGTEPIISKQSVADLLIKMKMRCEAGRALTWKACSSLGRVPEAAETTHLAKIFCSENAVQCVIEGINAVGVQAYQAKFQYGVLLNDAVCLPIFDGGNKWNPASADVFPRTRYEPEHRLPAAIKAAGYDIKDVKAVIMGHLHLDHAGGLEHFLNTDVPIYVHEEEFKHACWGAGTKAEEGSYLPDYLPLDGSLNWQTFNDSQLDLCTGITLHLCPGHTPGLCIMQVNLPQDGTFIWTTDQFHVRENYEKNHAQGWLLRDHKSWMDSTNFIRRLQRLYSATIIFGHDLEVGTALIQQKPFYQ</sequence>
<dbReference type="CDD" id="cd07729">
    <property type="entry name" value="AHL_lactonase_MBL-fold"/>
    <property type="match status" value="1"/>
</dbReference>
<organism evidence="8 9">
    <name type="scientific">Aspergillus transmontanensis</name>
    <dbReference type="NCBI Taxonomy" id="1034304"/>
    <lineage>
        <taxon>Eukaryota</taxon>
        <taxon>Fungi</taxon>
        <taxon>Dikarya</taxon>
        <taxon>Ascomycota</taxon>
        <taxon>Pezizomycotina</taxon>
        <taxon>Eurotiomycetes</taxon>
        <taxon>Eurotiomycetidae</taxon>
        <taxon>Eurotiales</taxon>
        <taxon>Aspergillaceae</taxon>
        <taxon>Aspergillus</taxon>
        <taxon>Aspergillus subgen. Circumdati</taxon>
    </lineage>
</organism>
<keyword evidence="9" id="KW-1185">Reference proteome</keyword>
<dbReference type="Gene3D" id="3.60.15.10">
    <property type="entry name" value="Ribonuclease Z/Hydroxyacylglutathione hydrolase-like"/>
    <property type="match status" value="1"/>
</dbReference>
<dbReference type="SMART" id="SM00849">
    <property type="entry name" value="Lactamase_B"/>
    <property type="match status" value="1"/>
</dbReference>
<accession>A0A5N6VZR6</accession>
<feature type="domain" description="Metallo-beta-lactamase" evidence="7">
    <location>
        <begin position="156"/>
        <end position="362"/>
    </location>
</feature>
<keyword evidence="6" id="KW-0862">Zinc</keyword>
<dbReference type="EMBL" id="ML738321">
    <property type="protein sequence ID" value="KAE8314013.1"/>
    <property type="molecule type" value="Genomic_DNA"/>
</dbReference>
<dbReference type="InterPro" id="IPR001279">
    <property type="entry name" value="Metallo-B-lactamas"/>
</dbReference>
<name>A0A5N6VZR6_9EURO</name>
<dbReference type="Pfam" id="PF00753">
    <property type="entry name" value="Lactamase_B"/>
    <property type="match status" value="1"/>
</dbReference>
<evidence type="ECO:0000256" key="1">
    <source>
        <dbReference type="ARBA" id="ARBA00001947"/>
    </source>
</evidence>
<dbReference type="InterPro" id="IPR009075">
    <property type="entry name" value="AcylCo_DH/oxidase_C"/>
</dbReference>
<dbReference type="GO" id="GO:0016627">
    <property type="term" value="F:oxidoreductase activity, acting on the CH-CH group of donors"/>
    <property type="evidence" value="ECO:0007669"/>
    <property type="project" value="InterPro"/>
</dbReference>
<dbReference type="AlphaFoldDB" id="A0A5N6VZR6"/>
<dbReference type="GO" id="GO:0046872">
    <property type="term" value="F:metal ion binding"/>
    <property type="evidence" value="ECO:0007669"/>
    <property type="project" value="UniProtKB-KW"/>
</dbReference>
<keyword evidence="3" id="KW-0285">Flavoprotein</keyword>
<dbReference type="PANTHER" id="PTHR42978">
    <property type="entry name" value="QUORUM-QUENCHING LACTONASE YTNP-RELATED-RELATED"/>
    <property type="match status" value="1"/>
</dbReference>
<dbReference type="SUPFAM" id="SSF56281">
    <property type="entry name" value="Metallo-hydrolase/oxidoreductase"/>
    <property type="match status" value="1"/>
</dbReference>
<protein>
    <submittedName>
        <fullName evidence="8">Acyl-CoA dehydrogenase/oxidase C-terminal</fullName>
    </submittedName>
</protein>
<dbReference type="GO" id="GO:0016787">
    <property type="term" value="F:hydrolase activity"/>
    <property type="evidence" value="ECO:0007669"/>
    <property type="project" value="UniProtKB-KW"/>
</dbReference>
<dbReference type="Proteomes" id="UP000325433">
    <property type="component" value="Unassembled WGS sequence"/>
</dbReference>
<keyword evidence="4" id="KW-0479">Metal-binding</keyword>
<evidence type="ECO:0000256" key="6">
    <source>
        <dbReference type="ARBA" id="ARBA00022833"/>
    </source>
</evidence>
<dbReference type="InterPro" id="IPR051013">
    <property type="entry name" value="MBL_superfamily_lactonases"/>
</dbReference>
<dbReference type="SUPFAM" id="SSF47203">
    <property type="entry name" value="Acyl-CoA dehydrogenase C-terminal domain-like"/>
    <property type="match status" value="1"/>
</dbReference>
<evidence type="ECO:0000313" key="8">
    <source>
        <dbReference type="EMBL" id="KAE8314013.1"/>
    </source>
</evidence>
<evidence type="ECO:0000256" key="2">
    <source>
        <dbReference type="ARBA" id="ARBA00007749"/>
    </source>
</evidence>
<gene>
    <name evidence="8" type="ORF">BDV41DRAFT_563928</name>
</gene>
<dbReference type="InterPro" id="IPR036250">
    <property type="entry name" value="AcylCo_DH-like_C"/>
</dbReference>
<comment type="cofactor">
    <cofactor evidence="1">
        <name>Zn(2+)</name>
        <dbReference type="ChEBI" id="CHEBI:29105"/>
    </cofactor>
</comment>
<evidence type="ECO:0000256" key="5">
    <source>
        <dbReference type="ARBA" id="ARBA00022801"/>
    </source>
</evidence>
<evidence type="ECO:0000313" key="9">
    <source>
        <dbReference type="Proteomes" id="UP000325433"/>
    </source>
</evidence>
<dbReference type="PANTHER" id="PTHR42978:SF2">
    <property type="entry name" value="102 KBASES UNSTABLE REGION: FROM 1 TO 119443"/>
    <property type="match status" value="1"/>
</dbReference>
<evidence type="ECO:0000256" key="3">
    <source>
        <dbReference type="ARBA" id="ARBA00022630"/>
    </source>
</evidence>
<evidence type="ECO:0000259" key="7">
    <source>
        <dbReference type="SMART" id="SM00849"/>
    </source>
</evidence>